<dbReference type="EMBL" id="GBRH01273554">
    <property type="protein sequence ID" value="JAD24341.1"/>
    <property type="molecule type" value="Transcribed_RNA"/>
</dbReference>
<reference evidence="1" key="1">
    <citation type="submission" date="2014-09" db="EMBL/GenBank/DDBJ databases">
        <authorList>
            <person name="Magalhaes I.L.F."/>
            <person name="Oliveira U."/>
            <person name="Santos F.R."/>
            <person name="Vidigal T.H.D.A."/>
            <person name="Brescovit A.D."/>
            <person name="Santos A.J."/>
        </authorList>
    </citation>
    <scope>NUCLEOTIDE SEQUENCE</scope>
    <source>
        <tissue evidence="1">Shoot tissue taken approximately 20 cm above the soil surface</tissue>
    </source>
</reference>
<name>A0A0A8YE68_ARUDO</name>
<sequence length="65" mass="6745">MAVESTRPLPVPQSSHAPLFLIQSQSSSLGAVAATSFLRGAAPSRTPSPALLLRYCVLLPGSSPR</sequence>
<protein>
    <submittedName>
        <fullName evidence="1">Uncharacterized protein</fullName>
    </submittedName>
</protein>
<dbReference type="AlphaFoldDB" id="A0A0A8YE68"/>
<organism evidence="1">
    <name type="scientific">Arundo donax</name>
    <name type="common">Giant reed</name>
    <name type="synonym">Donax arundinaceus</name>
    <dbReference type="NCBI Taxonomy" id="35708"/>
    <lineage>
        <taxon>Eukaryota</taxon>
        <taxon>Viridiplantae</taxon>
        <taxon>Streptophyta</taxon>
        <taxon>Embryophyta</taxon>
        <taxon>Tracheophyta</taxon>
        <taxon>Spermatophyta</taxon>
        <taxon>Magnoliopsida</taxon>
        <taxon>Liliopsida</taxon>
        <taxon>Poales</taxon>
        <taxon>Poaceae</taxon>
        <taxon>PACMAD clade</taxon>
        <taxon>Arundinoideae</taxon>
        <taxon>Arundineae</taxon>
        <taxon>Arundo</taxon>
    </lineage>
</organism>
<accession>A0A0A8YE68</accession>
<reference evidence="1" key="2">
    <citation type="journal article" date="2015" name="Data Brief">
        <title>Shoot transcriptome of the giant reed, Arundo donax.</title>
        <authorList>
            <person name="Barrero R.A."/>
            <person name="Guerrero F.D."/>
            <person name="Moolhuijzen P."/>
            <person name="Goolsby J.A."/>
            <person name="Tidwell J."/>
            <person name="Bellgard S.E."/>
            <person name="Bellgard M.I."/>
        </authorList>
    </citation>
    <scope>NUCLEOTIDE SEQUENCE</scope>
    <source>
        <tissue evidence="1">Shoot tissue taken approximately 20 cm above the soil surface</tissue>
    </source>
</reference>
<proteinExistence type="predicted"/>
<evidence type="ECO:0000313" key="1">
    <source>
        <dbReference type="EMBL" id="JAD24341.1"/>
    </source>
</evidence>